<dbReference type="InterPro" id="IPR036691">
    <property type="entry name" value="Endo/exonu/phosph_ase_sf"/>
</dbReference>
<evidence type="ECO:0000313" key="2">
    <source>
        <dbReference type="EMBL" id="EGU47767.1"/>
    </source>
</evidence>
<dbReference type="SUPFAM" id="SSF56219">
    <property type="entry name" value="DNase I-like"/>
    <property type="match status" value="1"/>
</dbReference>
<keyword evidence="3" id="KW-1185">Reference proteome</keyword>
<proteinExistence type="predicted"/>
<sequence length="297" mass="34680">MKRVVECLILLYVVVLYAPPTLAQQQSKISTWNMEWLDLQGNKRFKSSLRTNADFDKISDYFVQIDTPILAFQEVTSESAIRRVVGDSYNIYLSARSTGQYRHLQFNDINQYTGFAIKKGIRVTDPDDFSLLRSNRQTKLRFASYIIVNDWWDEPIHLLSIHLKARCSGQFHPNKSCQTLKEQGLALNRWILERQQQKQAYIISGDFNHNLAYPNDWLWNDITQQSQAHLSTRHVNADCLVRSRNKAKRTHQFRSLIDHFVTSPHFIVNEAKQHLFEPSDVVEFKLSDHCPLSIILN</sequence>
<name>F9RXN8_9VIBR</name>
<protein>
    <submittedName>
        <fullName evidence="2">Metal-dependent hydrolase</fullName>
    </submittedName>
</protein>
<dbReference type="EMBL" id="AFWF01000018">
    <property type="protein sequence ID" value="EGU47767.1"/>
    <property type="molecule type" value="Genomic_DNA"/>
</dbReference>
<dbReference type="RefSeq" id="WP_006710610.1">
    <property type="nucleotide sequence ID" value="NZ_AFWF01000018.1"/>
</dbReference>
<dbReference type="GO" id="GO:0016787">
    <property type="term" value="F:hydrolase activity"/>
    <property type="evidence" value="ECO:0007669"/>
    <property type="project" value="UniProtKB-KW"/>
</dbReference>
<dbReference type="Pfam" id="PF03372">
    <property type="entry name" value="Exo_endo_phos"/>
    <property type="match status" value="1"/>
</dbReference>
<dbReference type="Proteomes" id="UP000004605">
    <property type="component" value="Unassembled WGS sequence"/>
</dbReference>
<gene>
    <name evidence="2" type="ORF">VII00023_20277</name>
</gene>
<dbReference type="Gene3D" id="3.60.10.10">
    <property type="entry name" value="Endonuclease/exonuclease/phosphatase"/>
    <property type="match status" value="1"/>
</dbReference>
<evidence type="ECO:0000259" key="1">
    <source>
        <dbReference type="Pfam" id="PF03372"/>
    </source>
</evidence>
<dbReference type="AlphaFoldDB" id="F9RXN8"/>
<dbReference type="InterPro" id="IPR005135">
    <property type="entry name" value="Endo/exonuclease/phosphatase"/>
</dbReference>
<organism evidence="2 3">
    <name type="scientific">Vibrio ichthyoenteri ATCC 700023</name>
    <dbReference type="NCBI Taxonomy" id="870968"/>
    <lineage>
        <taxon>Bacteria</taxon>
        <taxon>Pseudomonadati</taxon>
        <taxon>Pseudomonadota</taxon>
        <taxon>Gammaproteobacteria</taxon>
        <taxon>Vibrionales</taxon>
        <taxon>Vibrionaceae</taxon>
        <taxon>Vibrio</taxon>
    </lineage>
</organism>
<evidence type="ECO:0000313" key="3">
    <source>
        <dbReference type="Proteomes" id="UP000004605"/>
    </source>
</evidence>
<comment type="caution">
    <text evidence="2">The sequence shown here is derived from an EMBL/GenBank/DDBJ whole genome shotgun (WGS) entry which is preliminary data.</text>
</comment>
<accession>F9RXN8</accession>
<keyword evidence="2" id="KW-0378">Hydrolase</keyword>
<feature type="domain" description="Endonuclease/exonuclease/phosphatase" evidence="1">
    <location>
        <begin position="31"/>
        <end position="289"/>
    </location>
</feature>
<reference evidence="2 3" key="1">
    <citation type="journal article" date="2012" name="Int. J. Syst. Evol. Microbiol.">
        <title>Vibrio caribbeanicus sp. nov., isolated from the marine sponge Scleritoderma cyanea.</title>
        <authorList>
            <person name="Hoffmann M."/>
            <person name="Monday S.R."/>
            <person name="Allard M.W."/>
            <person name="Strain E.A."/>
            <person name="Whittaker P."/>
            <person name="Naum M."/>
            <person name="McCarthy P.J."/>
            <person name="Lopez J.V."/>
            <person name="Fischer M."/>
            <person name="Brown E.W."/>
        </authorList>
    </citation>
    <scope>NUCLEOTIDE SEQUENCE [LARGE SCALE GENOMIC DNA]</scope>
    <source>
        <strain evidence="2 3">ATCC 700023</strain>
    </source>
</reference>